<dbReference type="InterPro" id="IPR018060">
    <property type="entry name" value="HTH_AraC"/>
</dbReference>
<keyword evidence="3" id="KW-0804">Transcription</keyword>
<evidence type="ECO:0000313" key="6">
    <source>
        <dbReference type="Proteomes" id="UP000199220"/>
    </source>
</evidence>
<dbReference type="AlphaFoldDB" id="A0A1H5KEF5"/>
<keyword evidence="6" id="KW-1185">Reference proteome</keyword>
<proteinExistence type="predicted"/>
<dbReference type="EMBL" id="FNTX01000002">
    <property type="protein sequence ID" value="SEE63216.1"/>
    <property type="molecule type" value="Genomic_DNA"/>
</dbReference>
<dbReference type="Proteomes" id="UP000199220">
    <property type="component" value="Unassembled WGS sequence"/>
</dbReference>
<sequence>MPLLSRPVRHALLKPLVDRLWWTGPAPGATEVRERILPTGRAQLIISAGHADSVMIGPTSKSVDIIRRGDRVTVGAAFRAGGAEPFVAVPSEELTDITITLRSVWALASLPDRMAELRADAALDLLEAELLQRLQPERVTPTVLAAERAIRAGRGAGAVAAWLGEDRRRLVPQFRRTVGVGPKHYERIRRFSRTVEAIRQPQPPSLATIAAELGYADQAHLTREFGHFAGVLPSQLLGSASGSLNHVDTDKIYKT</sequence>
<dbReference type="PANTHER" id="PTHR46796">
    <property type="entry name" value="HTH-TYPE TRANSCRIPTIONAL ACTIVATOR RHAS-RELATED"/>
    <property type="match status" value="1"/>
</dbReference>
<dbReference type="GO" id="GO:0003700">
    <property type="term" value="F:DNA-binding transcription factor activity"/>
    <property type="evidence" value="ECO:0007669"/>
    <property type="project" value="InterPro"/>
</dbReference>
<dbReference type="InterPro" id="IPR046532">
    <property type="entry name" value="DUF6597"/>
</dbReference>
<dbReference type="InterPro" id="IPR050204">
    <property type="entry name" value="AraC_XylS_family_regulators"/>
</dbReference>
<keyword evidence="2 5" id="KW-0238">DNA-binding</keyword>
<evidence type="ECO:0000256" key="2">
    <source>
        <dbReference type="ARBA" id="ARBA00023125"/>
    </source>
</evidence>
<dbReference type="PANTHER" id="PTHR46796:SF15">
    <property type="entry name" value="BLL1074 PROTEIN"/>
    <property type="match status" value="1"/>
</dbReference>
<gene>
    <name evidence="5" type="ORF">SAMN04488554_2223</name>
</gene>
<dbReference type="Gene3D" id="1.10.10.60">
    <property type="entry name" value="Homeodomain-like"/>
    <property type="match status" value="1"/>
</dbReference>
<protein>
    <submittedName>
        <fullName evidence="5">AraC-type DNA-binding protein</fullName>
    </submittedName>
</protein>
<evidence type="ECO:0000313" key="5">
    <source>
        <dbReference type="EMBL" id="SEE63216.1"/>
    </source>
</evidence>
<feature type="domain" description="HTH araC/xylS-type" evidence="4">
    <location>
        <begin position="159"/>
        <end position="239"/>
    </location>
</feature>
<dbReference type="Pfam" id="PF20240">
    <property type="entry name" value="DUF6597"/>
    <property type="match status" value="1"/>
</dbReference>
<name>A0A1H5KEF5_9MICO</name>
<dbReference type="Pfam" id="PF12833">
    <property type="entry name" value="HTH_18"/>
    <property type="match status" value="1"/>
</dbReference>
<dbReference type="PROSITE" id="PS01124">
    <property type="entry name" value="HTH_ARAC_FAMILY_2"/>
    <property type="match status" value="1"/>
</dbReference>
<accession>A0A1H5KEF5</accession>
<dbReference type="RefSeq" id="WP_175477053.1">
    <property type="nucleotide sequence ID" value="NZ_FNTX01000002.1"/>
</dbReference>
<evidence type="ECO:0000256" key="1">
    <source>
        <dbReference type="ARBA" id="ARBA00023015"/>
    </source>
</evidence>
<dbReference type="STRING" id="648782.SAMN04488554_2223"/>
<keyword evidence="1" id="KW-0805">Transcription regulation</keyword>
<reference evidence="6" key="1">
    <citation type="submission" date="2016-10" db="EMBL/GenBank/DDBJ databases">
        <authorList>
            <person name="Varghese N."/>
            <person name="Submissions S."/>
        </authorList>
    </citation>
    <scope>NUCLEOTIDE SEQUENCE [LARGE SCALE GENOMIC DNA]</scope>
    <source>
        <strain evidence="6">DSM 21368</strain>
    </source>
</reference>
<dbReference type="GO" id="GO:0043565">
    <property type="term" value="F:sequence-specific DNA binding"/>
    <property type="evidence" value="ECO:0007669"/>
    <property type="project" value="InterPro"/>
</dbReference>
<dbReference type="SMART" id="SM00342">
    <property type="entry name" value="HTH_ARAC"/>
    <property type="match status" value="1"/>
</dbReference>
<evidence type="ECO:0000259" key="4">
    <source>
        <dbReference type="PROSITE" id="PS01124"/>
    </source>
</evidence>
<organism evidence="5 6">
    <name type="scientific">Ruania alba</name>
    <dbReference type="NCBI Taxonomy" id="648782"/>
    <lineage>
        <taxon>Bacteria</taxon>
        <taxon>Bacillati</taxon>
        <taxon>Actinomycetota</taxon>
        <taxon>Actinomycetes</taxon>
        <taxon>Micrococcales</taxon>
        <taxon>Ruaniaceae</taxon>
        <taxon>Ruania</taxon>
    </lineage>
</organism>
<evidence type="ECO:0000256" key="3">
    <source>
        <dbReference type="ARBA" id="ARBA00023163"/>
    </source>
</evidence>